<dbReference type="Pfam" id="PF03007">
    <property type="entry name" value="WS_DGAT_cat"/>
    <property type="match status" value="1"/>
</dbReference>
<comment type="caution">
    <text evidence="14">The sequence shown here is derived from an EMBL/GenBank/DDBJ whole genome shotgun (WGS) entry which is preliminary data.</text>
</comment>
<dbReference type="InterPro" id="IPR045034">
    <property type="entry name" value="O-acyltransferase_WSD1-like"/>
</dbReference>
<dbReference type="RefSeq" id="WP_006335089.1">
    <property type="nucleotide sequence ID" value="NZ_BAHC01000135.1"/>
</dbReference>
<keyword evidence="8 11" id="KW-0443">Lipid metabolism</keyword>
<protein>
    <recommendedName>
        <fullName evidence="4 11">Diacylglycerol O-acyltransferase</fullName>
        <ecNumber evidence="4 11">2.3.1.20</ecNumber>
    </recommendedName>
</protein>
<comment type="catalytic activity">
    <reaction evidence="10 11">
        <text>an acyl-CoA + a 1,2-diacyl-sn-glycerol = a triacyl-sn-glycerol + CoA</text>
        <dbReference type="Rhea" id="RHEA:10868"/>
        <dbReference type="ChEBI" id="CHEBI:17815"/>
        <dbReference type="ChEBI" id="CHEBI:57287"/>
        <dbReference type="ChEBI" id="CHEBI:58342"/>
        <dbReference type="ChEBI" id="CHEBI:64615"/>
        <dbReference type="EC" id="2.3.1.20"/>
    </reaction>
</comment>
<proteinExistence type="inferred from homology"/>
<keyword evidence="5 11" id="KW-0444">Lipid biosynthesis</keyword>
<feature type="domain" description="O-acyltransferase WSD1 C-terminal" evidence="13">
    <location>
        <begin position="306"/>
        <end position="455"/>
    </location>
</feature>
<feature type="domain" description="O-acyltransferase WSD1-like N-terminal" evidence="12">
    <location>
        <begin position="4"/>
        <end position="265"/>
    </location>
</feature>
<dbReference type="PANTHER" id="PTHR31650">
    <property type="entry name" value="O-ACYLTRANSFERASE (WSD1-LIKE) FAMILY PROTEIN"/>
    <property type="match status" value="1"/>
</dbReference>
<reference evidence="14 15" key="1">
    <citation type="submission" date="2012-08" db="EMBL/GenBank/DDBJ databases">
        <title>Whole genome shotgun sequence of Gordonia rhizosphera NBRC 16068.</title>
        <authorList>
            <person name="Takarada H."/>
            <person name="Isaki S."/>
            <person name="Hosoyama A."/>
            <person name="Tsuchikane K."/>
            <person name="Katsumata H."/>
            <person name="Baba S."/>
            <person name="Ohji S."/>
            <person name="Yamazaki S."/>
            <person name="Fujita N."/>
        </authorList>
    </citation>
    <scope>NUCLEOTIDE SEQUENCE [LARGE SCALE GENOMIC DNA]</scope>
    <source>
        <strain evidence="14 15">NBRC 16068</strain>
    </source>
</reference>
<dbReference type="AlphaFoldDB" id="K6VX87"/>
<dbReference type="GO" id="GO:0004144">
    <property type="term" value="F:diacylglycerol O-acyltransferase activity"/>
    <property type="evidence" value="ECO:0007669"/>
    <property type="project" value="UniProtKB-EC"/>
</dbReference>
<keyword evidence="15" id="KW-1185">Reference proteome</keyword>
<dbReference type="Gene3D" id="3.30.559.30">
    <property type="entry name" value="Nonribosomal peptide synthetase, condensation domain"/>
    <property type="match status" value="1"/>
</dbReference>
<evidence type="ECO:0000256" key="2">
    <source>
        <dbReference type="ARBA" id="ARBA00005189"/>
    </source>
</evidence>
<dbReference type="GO" id="GO:0001666">
    <property type="term" value="P:response to hypoxia"/>
    <property type="evidence" value="ECO:0007669"/>
    <property type="project" value="TreeGrafter"/>
</dbReference>
<keyword evidence="6 11" id="KW-0808">Transferase</keyword>
<dbReference type="NCBIfam" id="TIGR02946">
    <property type="entry name" value="acyl_WS_DGAT"/>
    <property type="match status" value="1"/>
</dbReference>
<evidence type="ECO:0000256" key="10">
    <source>
        <dbReference type="ARBA" id="ARBA00048109"/>
    </source>
</evidence>
<evidence type="ECO:0000256" key="6">
    <source>
        <dbReference type="ARBA" id="ARBA00022679"/>
    </source>
</evidence>
<comment type="pathway">
    <text evidence="2">Lipid metabolism.</text>
</comment>
<evidence type="ECO:0000256" key="7">
    <source>
        <dbReference type="ARBA" id="ARBA00022798"/>
    </source>
</evidence>
<dbReference type="InterPro" id="IPR009721">
    <property type="entry name" value="O-acyltransferase_WSD1_C"/>
</dbReference>
<evidence type="ECO:0000256" key="3">
    <source>
        <dbReference type="ARBA" id="ARBA00009587"/>
    </source>
</evidence>
<dbReference type="OrthoDB" id="9810950at2"/>
<dbReference type="Proteomes" id="UP000008363">
    <property type="component" value="Unassembled WGS sequence"/>
</dbReference>
<name>K6VX87_9ACTN</name>
<dbReference type="EC" id="2.3.1.20" evidence="4 11"/>
<dbReference type="GO" id="GO:0006071">
    <property type="term" value="P:glycerol metabolic process"/>
    <property type="evidence" value="ECO:0007669"/>
    <property type="project" value="UniProtKB-KW"/>
</dbReference>
<dbReference type="PANTHER" id="PTHR31650:SF1">
    <property type="entry name" value="WAX ESTER SYNTHASE_DIACYLGLYCEROL ACYLTRANSFERASE 4-RELATED"/>
    <property type="match status" value="1"/>
</dbReference>
<accession>K6VX87</accession>
<dbReference type="GO" id="GO:0051701">
    <property type="term" value="P:biological process involved in interaction with host"/>
    <property type="evidence" value="ECO:0007669"/>
    <property type="project" value="TreeGrafter"/>
</dbReference>
<evidence type="ECO:0000256" key="8">
    <source>
        <dbReference type="ARBA" id="ARBA00023098"/>
    </source>
</evidence>
<sequence length="507" mass="54399">MRRLGGIDAAFLGMETHEVHAHVVAVSIYDPSTSPHDFDEDHAKRLLLSKLDKIPAFHRRLVNVPGSFTLPYWIDDPDFDIDAHVFSRQIEAPGGRMELTAALTDISERGLDRNRPQWELHVLTGLEGGRVAHALKMHHAAVDGATGVAITQTLNSLDPDDVEIGPPAIWPPDSVPSAWEMLRRGIGDTVGTARTLISVERDILGLLPRVVKAFIGSGPAPVRTVPRLSFNQAISPNRSLAYTHLDFAAVRGVSKATGTTINDVVLAICAIALRDWLTQRDELPDKSVIAGVPVSTRAATESTDSNQVTAVLAALPVHLDDPLEVLRLVAADMERQKKAIGEAPADLTEKIASLLPPIAVGIGAALVGLTRMNNFVPMPFNLGISNVPGSREPLYCTGALLVGQFGFGFFPHGAGLNITLDSHVDTFDISLMTCPDLVDNLWDLADALPAALTTLMEAVETLPAPQKAVPAKAVRAVEAPVSDKSGDAEVIVDAVSRPRKKQPVQTR</sequence>
<gene>
    <name evidence="14" type="ORF">GORHZ_135_00850</name>
</gene>
<evidence type="ECO:0000256" key="5">
    <source>
        <dbReference type="ARBA" id="ARBA00022516"/>
    </source>
</evidence>
<evidence type="ECO:0000259" key="12">
    <source>
        <dbReference type="Pfam" id="PF03007"/>
    </source>
</evidence>
<evidence type="ECO:0000256" key="11">
    <source>
        <dbReference type="RuleBase" id="RU361241"/>
    </source>
</evidence>
<organism evidence="14 15">
    <name type="scientific">Gordonia rhizosphera NBRC 16068</name>
    <dbReference type="NCBI Taxonomy" id="1108045"/>
    <lineage>
        <taxon>Bacteria</taxon>
        <taxon>Bacillati</taxon>
        <taxon>Actinomycetota</taxon>
        <taxon>Actinomycetes</taxon>
        <taxon>Mycobacteriales</taxon>
        <taxon>Gordoniaceae</taxon>
        <taxon>Gordonia</taxon>
    </lineage>
</organism>
<dbReference type="UniPathway" id="UPA00282"/>
<evidence type="ECO:0000259" key="13">
    <source>
        <dbReference type="Pfam" id="PF06974"/>
    </source>
</evidence>
<dbReference type="EMBL" id="BAHC01000135">
    <property type="protein sequence ID" value="GAB91535.1"/>
    <property type="molecule type" value="Genomic_DNA"/>
</dbReference>
<evidence type="ECO:0000313" key="14">
    <source>
        <dbReference type="EMBL" id="GAB91535.1"/>
    </source>
</evidence>
<dbReference type="GO" id="GO:0005886">
    <property type="term" value="C:plasma membrane"/>
    <property type="evidence" value="ECO:0007669"/>
    <property type="project" value="TreeGrafter"/>
</dbReference>
<dbReference type="eggNOG" id="COG1020">
    <property type="taxonomic scope" value="Bacteria"/>
</dbReference>
<evidence type="ECO:0000256" key="4">
    <source>
        <dbReference type="ARBA" id="ARBA00013244"/>
    </source>
</evidence>
<evidence type="ECO:0000256" key="1">
    <source>
        <dbReference type="ARBA" id="ARBA00004771"/>
    </source>
</evidence>
<keyword evidence="7 11" id="KW-0319">Glycerol metabolism</keyword>
<dbReference type="InterPro" id="IPR004255">
    <property type="entry name" value="O-acyltransferase_WSD1_N"/>
</dbReference>
<dbReference type="InterPro" id="IPR014292">
    <property type="entry name" value="Acyl_transf_WS/DGAT"/>
</dbReference>
<dbReference type="SUPFAM" id="SSF52777">
    <property type="entry name" value="CoA-dependent acyltransferases"/>
    <property type="match status" value="2"/>
</dbReference>
<evidence type="ECO:0000256" key="9">
    <source>
        <dbReference type="ARBA" id="ARBA00023315"/>
    </source>
</evidence>
<dbReference type="GO" id="GO:0071731">
    <property type="term" value="P:response to nitric oxide"/>
    <property type="evidence" value="ECO:0007669"/>
    <property type="project" value="TreeGrafter"/>
</dbReference>
<dbReference type="STRING" id="1108045.GORHZ_135_00850"/>
<dbReference type="GO" id="GO:0019432">
    <property type="term" value="P:triglyceride biosynthetic process"/>
    <property type="evidence" value="ECO:0007669"/>
    <property type="project" value="UniProtKB-UniPathway"/>
</dbReference>
<comment type="similarity">
    <text evidence="3 11">Belongs to the long-chain O-acyltransferase family.</text>
</comment>
<evidence type="ECO:0000313" key="15">
    <source>
        <dbReference type="Proteomes" id="UP000008363"/>
    </source>
</evidence>
<dbReference type="Pfam" id="PF06974">
    <property type="entry name" value="WS_DGAT_C"/>
    <property type="match status" value="1"/>
</dbReference>
<keyword evidence="9 11" id="KW-0012">Acyltransferase</keyword>
<comment type="pathway">
    <text evidence="1 11">Glycerolipid metabolism; triacylglycerol biosynthesis.</text>
</comment>